<evidence type="ECO:0000256" key="1">
    <source>
        <dbReference type="ARBA" id="ARBA00038101"/>
    </source>
</evidence>
<dbReference type="OrthoDB" id="2384430at2759"/>
<dbReference type="EMBL" id="KV442077">
    <property type="protein sequence ID" value="OAQ25537.1"/>
    <property type="molecule type" value="Genomic_DNA"/>
</dbReference>
<dbReference type="Proteomes" id="UP000078512">
    <property type="component" value="Unassembled WGS sequence"/>
</dbReference>
<dbReference type="InterPro" id="IPR011990">
    <property type="entry name" value="TPR-like_helical_dom_sf"/>
</dbReference>
<dbReference type="SMART" id="SM00671">
    <property type="entry name" value="SEL1"/>
    <property type="match status" value="2"/>
</dbReference>
<dbReference type="InterPro" id="IPR050767">
    <property type="entry name" value="Sel1_AlgK"/>
</dbReference>
<dbReference type="PANTHER" id="PTHR11102">
    <property type="entry name" value="SEL-1-LIKE PROTEIN"/>
    <property type="match status" value="1"/>
</dbReference>
<dbReference type="AlphaFoldDB" id="A0A197JJZ7"/>
<evidence type="ECO:0000313" key="3">
    <source>
        <dbReference type="EMBL" id="OAQ25537.1"/>
    </source>
</evidence>
<gene>
    <name evidence="3" type="ORF">K457DRAFT_1607662</name>
</gene>
<dbReference type="Gene3D" id="1.25.40.10">
    <property type="entry name" value="Tetratricopeptide repeat domain"/>
    <property type="match status" value="1"/>
</dbReference>
<reference evidence="3 4" key="1">
    <citation type="submission" date="2016-05" db="EMBL/GenBank/DDBJ databases">
        <title>Genome sequencing reveals origins of a unique bacterial endosymbiosis in the earliest lineages of terrestrial Fungi.</title>
        <authorList>
            <consortium name="DOE Joint Genome Institute"/>
            <person name="Uehling J."/>
            <person name="Gryganskyi A."/>
            <person name="Hameed K."/>
            <person name="Tschaplinski T."/>
            <person name="Misztal P."/>
            <person name="Wu S."/>
            <person name="Desiro A."/>
            <person name="Vande Pol N."/>
            <person name="Du Z.-Y."/>
            <person name="Zienkiewicz A."/>
            <person name="Zienkiewicz K."/>
            <person name="Morin E."/>
            <person name="Tisserant E."/>
            <person name="Splivallo R."/>
            <person name="Hainaut M."/>
            <person name="Henrissat B."/>
            <person name="Ohm R."/>
            <person name="Kuo A."/>
            <person name="Yan J."/>
            <person name="Lipzen A."/>
            <person name="Nolan M."/>
            <person name="Labutti K."/>
            <person name="Barry K."/>
            <person name="Goldstein A."/>
            <person name="Labbe J."/>
            <person name="Schadt C."/>
            <person name="Tuskan G."/>
            <person name="Grigoriev I."/>
            <person name="Martin F."/>
            <person name="Vilgalys R."/>
            <person name="Bonito G."/>
        </authorList>
    </citation>
    <scope>NUCLEOTIDE SEQUENCE [LARGE SCALE GENOMIC DNA]</scope>
    <source>
        <strain evidence="3 4">AG-77</strain>
    </source>
</reference>
<proteinExistence type="inferred from homology"/>
<sequence length="332" mass="36289">MLSEDNPQEHVQAIRSVNKSIRPNAITPATPDEIYYVDTRPDPETQKEIVLWDDILQAFDNAVQVRHGARVVPFLKRKDLTILHPRRIAAMPDIVLDVIVDTPATDTWISNLQVQQLDSLPVLPPTYESTLKAGIASSSIVPTTSSASFTFDASPAARSTARSTSANNLDETQMANLSLVNRPLASPPTRPPTAEDLPVSPHSDSGNETPLRGPQMTTTNPPMEMQWARAIISASQGDKDAQVVLGDMYRDGKGVAQDYQAAMDWYLKAAEQEDAAGQHRVGRLYKDGFGVPQCYSTAMDWCVSGLQASDGLVSKGGQPRTRFGPKQDRHSL</sequence>
<name>A0A197JJZ7_9FUNG</name>
<evidence type="ECO:0000313" key="4">
    <source>
        <dbReference type="Proteomes" id="UP000078512"/>
    </source>
</evidence>
<comment type="similarity">
    <text evidence="1">Belongs to the sel-1 family.</text>
</comment>
<dbReference type="InterPro" id="IPR006597">
    <property type="entry name" value="Sel1-like"/>
</dbReference>
<feature type="region of interest" description="Disordered" evidence="2">
    <location>
        <begin position="182"/>
        <end position="221"/>
    </location>
</feature>
<feature type="region of interest" description="Disordered" evidence="2">
    <location>
        <begin position="313"/>
        <end position="332"/>
    </location>
</feature>
<accession>A0A197JJZ7</accession>
<dbReference type="STRING" id="1314771.A0A197JJZ7"/>
<dbReference type="SUPFAM" id="SSF81901">
    <property type="entry name" value="HCP-like"/>
    <property type="match status" value="1"/>
</dbReference>
<dbReference type="PANTHER" id="PTHR11102:SF160">
    <property type="entry name" value="ERAD-ASSOCIATED E3 UBIQUITIN-PROTEIN LIGASE COMPONENT HRD3"/>
    <property type="match status" value="1"/>
</dbReference>
<dbReference type="Pfam" id="PF08238">
    <property type="entry name" value="Sel1"/>
    <property type="match status" value="2"/>
</dbReference>
<protein>
    <recommendedName>
        <fullName evidence="5">HCP-like protein</fullName>
    </recommendedName>
</protein>
<evidence type="ECO:0008006" key="5">
    <source>
        <dbReference type="Google" id="ProtNLM"/>
    </source>
</evidence>
<keyword evidence="4" id="KW-1185">Reference proteome</keyword>
<organism evidence="3 4">
    <name type="scientific">Linnemannia elongata AG-77</name>
    <dbReference type="NCBI Taxonomy" id="1314771"/>
    <lineage>
        <taxon>Eukaryota</taxon>
        <taxon>Fungi</taxon>
        <taxon>Fungi incertae sedis</taxon>
        <taxon>Mucoromycota</taxon>
        <taxon>Mortierellomycotina</taxon>
        <taxon>Mortierellomycetes</taxon>
        <taxon>Mortierellales</taxon>
        <taxon>Mortierellaceae</taxon>
        <taxon>Linnemannia</taxon>
    </lineage>
</organism>
<evidence type="ECO:0000256" key="2">
    <source>
        <dbReference type="SAM" id="MobiDB-lite"/>
    </source>
</evidence>